<feature type="signal peptide" evidence="1">
    <location>
        <begin position="1"/>
        <end position="27"/>
    </location>
</feature>
<keyword evidence="1" id="KW-0732">Signal</keyword>
<evidence type="ECO:0000313" key="3">
    <source>
        <dbReference type="Proteomes" id="UP001149821"/>
    </source>
</evidence>
<reference evidence="2" key="1">
    <citation type="submission" date="2021-12" db="EMBL/GenBank/DDBJ databases">
        <title>Enterovibrio ZSDZ35 sp. nov. and Enterovibrio ZSDZ42 sp. nov., isolated from coastal seawater in Qingdao.</title>
        <authorList>
            <person name="Zhang P."/>
        </authorList>
    </citation>
    <scope>NUCLEOTIDE SEQUENCE</scope>
    <source>
        <strain evidence="2">ZSDZ35</strain>
    </source>
</reference>
<dbReference type="EMBL" id="JAJUBB010000004">
    <property type="protein sequence ID" value="MDD1781105.1"/>
    <property type="molecule type" value="Genomic_DNA"/>
</dbReference>
<proteinExistence type="predicted"/>
<feature type="chain" id="PRO_5045882561" description="Sel1 repeat family protein" evidence="1">
    <location>
        <begin position="28"/>
        <end position="344"/>
    </location>
</feature>
<comment type="caution">
    <text evidence="2">The sequence shown here is derived from an EMBL/GenBank/DDBJ whole genome shotgun (WGS) entry which is preliminary data.</text>
</comment>
<dbReference type="Gene3D" id="1.25.40.10">
    <property type="entry name" value="Tetratricopeptide repeat domain"/>
    <property type="match status" value="1"/>
</dbReference>
<name>A0ABT5QJE4_9GAMM</name>
<evidence type="ECO:0000313" key="2">
    <source>
        <dbReference type="EMBL" id="MDD1781105.1"/>
    </source>
</evidence>
<accession>A0ABT5QJE4</accession>
<keyword evidence="3" id="KW-1185">Reference proteome</keyword>
<dbReference type="RefSeq" id="WP_274141412.1">
    <property type="nucleotide sequence ID" value="NZ_JAJUBB010000004.1"/>
</dbReference>
<gene>
    <name evidence="2" type="ORF">LRP49_07795</name>
</gene>
<evidence type="ECO:0000256" key="1">
    <source>
        <dbReference type="SAM" id="SignalP"/>
    </source>
</evidence>
<organism evidence="2 3">
    <name type="scientific">Enterovibrio qingdaonensis</name>
    <dbReference type="NCBI Taxonomy" id="2899818"/>
    <lineage>
        <taxon>Bacteria</taxon>
        <taxon>Pseudomonadati</taxon>
        <taxon>Pseudomonadota</taxon>
        <taxon>Gammaproteobacteria</taxon>
        <taxon>Vibrionales</taxon>
        <taxon>Vibrionaceae</taxon>
        <taxon>Enterovibrio</taxon>
    </lineage>
</organism>
<dbReference type="Proteomes" id="UP001149821">
    <property type="component" value="Unassembled WGS sequence"/>
</dbReference>
<protein>
    <recommendedName>
        <fullName evidence="4">Sel1 repeat family protein</fullName>
    </recommendedName>
</protein>
<dbReference type="SUPFAM" id="SSF81901">
    <property type="entry name" value="HCP-like"/>
    <property type="match status" value="1"/>
</dbReference>
<dbReference type="InterPro" id="IPR011990">
    <property type="entry name" value="TPR-like_helical_dom_sf"/>
</dbReference>
<evidence type="ECO:0008006" key="4">
    <source>
        <dbReference type="Google" id="ProtNLM"/>
    </source>
</evidence>
<sequence>MPVLNRNSFLFQFLVLLAMFWQPPANADALSAEAAYQKGKILHFQDKFEEAEPYLLQAGEQGYPAAYFLIASSGHINRFFMSNKEYRFKKLAAENGHLISMISLTMERSSSPNKSYWKEHLLKILEPHIENRNPLAIQLKNYATPYTANEEIYYLKKAAYPGYPKAQLKLARRYESGEGWFFLPGSREKEVERLYNAAARGGYHDAIWNNGINAIQEGEVDKGLELLNPLFEKGDASKMYTFGTLTAGISAAGPNWPYIDKLLGTTYTNIVASSMSETHEDMYSFMNGEAKAELTEKENQQVEKMTEEYLKTHTVYKQDGLDEYEYTVDNLHTALERWGGNAIE</sequence>